<dbReference type="PANTHER" id="PTHR37484">
    <property type="entry name" value="ROD SHAPE-DETERMINING PROTEIN MRED"/>
    <property type="match status" value="1"/>
</dbReference>
<dbReference type="NCBIfam" id="NF008282">
    <property type="entry name" value="PRK11060.1"/>
    <property type="match status" value="1"/>
</dbReference>
<keyword evidence="6 9" id="KW-1133">Transmembrane helix</keyword>
<dbReference type="EMBL" id="LN999832">
    <property type="protein sequence ID" value="CUX96146.1"/>
    <property type="molecule type" value="Genomic_DNA"/>
</dbReference>
<feature type="transmembrane region" description="Helical" evidence="9">
    <location>
        <begin position="6"/>
        <end position="25"/>
    </location>
</feature>
<evidence type="ECO:0000313" key="11">
    <source>
        <dbReference type="Proteomes" id="UP000095665"/>
    </source>
</evidence>
<dbReference type="PANTHER" id="PTHR37484:SF1">
    <property type="entry name" value="ROD SHAPE-DETERMINING PROTEIN MRED"/>
    <property type="match status" value="1"/>
</dbReference>
<dbReference type="GO" id="GO:0008360">
    <property type="term" value="P:regulation of cell shape"/>
    <property type="evidence" value="ECO:0007669"/>
    <property type="project" value="UniProtKB-UniRule"/>
</dbReference>
<keyword evidence="3 8" id="KW-1003">Cell membrane</keyword>
<evidence type="ECO:0000256" key="8">
    <source>
        <dbReference type="PIRNR" id="PIRNR018472"/>
    </source>
</evidence>
<dbReference type="KEGG" id="ged:FVIR_GE00281"/>
<evidence type="ECO:0000256" key="9">
    <source>
        <dbReference type="SAM" id="Phobius"/>
    </source>
</evidence>
<evidence type="ECO:0000256" key="3">
    <source>
        <dbReference type="ARBA" id="ARBA00022475"/>
    </source>
</evidence>
<feature type="transmembrane region" description="Helical" evidence="9">
    <location>
        <begin position="60"/>
        <end position="88"/>
    </location>
</feature>
<comment type="similarity">
    <text evidence="2 8">Belongs to the MreD family.</text>
</comment>
<gene>
    <name evidence="10" type="primary">mreD</name>
    <name evidence="10" type="ORF">FVIR_GE00281</name>
</gene>
<dbReference type="OrthoDB" id="6647425at2"/>
<comment type="function">
    <text evidence="8">Involved in formation of the rod shape of the cell. May also contribute to regulation of formation of penicillin-binding proteins.</text>
</comment>
<dbReference type="Pfam" id="PF04093">
    <property type="entry name" value="MreD"/>
    <property type="match status" value="1"/>
</dbReference>
<protein>
    <recommendedName>
        <fullName evidence="8">Rod shape-determining protein MreD</fullName>
    </recommendedName>
</protein>
<dbReference type="PIRSF" id="PIRSF018472">
    <property type="entry name" value="MreD_proteobac"/>
    <property type="match status" value="1"/>
</dbReference>
<keyword evidence="8" id="KW-0997">Cell inner membrane</keyword>
<feature type="transmembrane region" description="Helical" evidence="9">
    <location>
        <begin position="37"/>
        <end position="54"/>
    </location>
</feature>
<evidence type="ECO:0000256" key="2">
    <source>
        <dbReference type="ARBA" id="ARBA00007776"/>
    </source>
</evidence>
<proteinExistence type="inferred from homology"/>
<evidence type="ECO:0000256" key="6">
    <source>
        <dbReference type="ARBA" id="ARBA00022989"/>
    </source>
</evidence>
<evidence type="ECO:0000256" key="1">
    <source>
        <dbReference type="ARBA" id="ARBA00004651"/>
    </source>
</evidence>
<evidence type="ECO:0000313" key="10">
    <source>
        <dbReference type="EMBL" id="CUX96146.1"/>
    </source>
</evidence>
<dbReference type="InterPro" id="IPR007227">
    <property type="entry name" value="Cell_shape_determining_MreD"/>
</dbReference>
<dbReference type="AlphaFoldDB" id="A0A143WQT6"/>
<comment type="subcellular location">
    <subcellularLocation>
        <location evidence="8">Cell inner membrane</location>
    </subcellularLocation>
    <subcellularLocation>
        <location evidence="1">Cell membrane</location>
        <topology evidence="1">Multi-pass membrane protein</topology>
    </subcellularLocation>
</comment>
<dbReference type="PATRIC" id="fig|1070130.3.peg.454"/>
<evidence type="ECO:0000256" key="4">
    <source>
        <dbReference type="ARBA" id="ARBA00022692"/>
    </source>
</evidence>
<keyword evidence="7 8" id="KW-0472">Membrane</keyword>
<keyword evidence="4 9" id="KW-0812">Transmembrane</keyword>
<dbReference type="InterPro" id="IPR026034">
    <property type="entry name" value="MreD_proteobac"/>
</dbReference>
<keyword evidence="11" id="KW-1185">Reference proteome</keyword>
<dbReference type="Proteomes" id="UP000095665">
    <property type="component" value="Chromosome I"/>
</dbReference>
<name>A0A143WQT6_9ENTR</name>
<accession>A0A143WQT6</accession>
<dbReference type="GO" id="GO:0005886">
    <property type="term" value="C:plasma membrane"/>
    <property type="evidence" value="ECO:0007669"/>
    <property type="project" value="UniProtKB-SubCell"/>
</dbReference>
<evidence type="ECO:0000256" key="7">
    <source>
        <dbReference type="ARBA" id="ARBA00023136"/>
    </source>
</evidence>
<sequence length="162" mass="19051">MNRYYHHSGYIIWISFFFAIIMQIMPWPSNLYLFRPSLLNLLLIYWVVALPYRVNLGTGFILGLIMDLVIGSTLGVHSLGFIILTYLAIFKFNPFLNMVIFQQVIVVISLSLLTQVVVFLTEYLLINASFHPEIFWRSIVDGLLWPWLFSLMCKIRCQFYIQ</sequence>
<dbReference type="RefSeq" id="WP_067497997.1">
    <property type="nucleotide sequence ID" value="NZ_LN999832.1"/>
</dbReference>
<keyword evidence="5 8" id="KW-0133">Cell shape</keyword>
<dbReference type="NCBIfam" id="TIGR03426">
    <property type="entry name" value="shape_MreD"/>
    <property type="match status" value="1"/>
</dbReference>
<reference evidence="11" key="1">
    <citation type="submission" date="2016-01" db="EMBL/GenBank/DDBJ databases">
        <authorList>
            <person name="Husnik F."/>
        </authorList>
    </citation>
    <scope>NUCLEOTIDE SEQUENCE [LARGE SCALE GENOMIC DNA]</scope>
</reference>
<organism evidence="10 11">
    <name type="scientific">Candidatus Gullanella endobia</name>
    <dbReference type="NCBI Taxonomy" id="1070130"/>
    <lineage>
        <taxon>Bacteria</taxon>
        <taxon>Pseudomonadati</taxon>
        <taxon>Pseudomonadota</taxon>
        <taxon>Gammaproteobacteria</taxon>
        <taxon>Enterobacterales</taxon>
        <taxon>Enterobacteriaceae</taxon>
        <taxon>Candidatus Gullanella</taxon>
    </lineage>
</organism>
<evidence type="ECO:0000256" key="5">
    <source>
        <dbReference type="ARBA" id="ARBA00022960"/>
    </source>
</evidence>
<dbReference type="STRING" id="1070130.FVIR_GE00281"/>